<dbReference type="RefSeq" id="WP_106511761.1">
    <property type="nucleotide sequence ID" value="NZ_PXYI01000002.1"/>
</dbReference>
<feature type="transmembrane region" description="Helical" evidence="2">
    <location>
        <begin position="18"/>
        <end position="40"/>
    </location>
</feature>
<feature type="compositionally biased region" description="Low complexity" evidence="1">
    <location>
        <begin position="276"/>
        <end position="285"/>
    </location>
</feature>
<evidence type="ECO:0000313" key="4">
    <source>
        <dbReference type="Proteomes" id="UP000241167"/>
    </source>
</evidence>
<evidence type="ECO:0000313" key="3">
    <source>
        <dbReference type="EMBL" id="PSJ41599.1"/>
    </source>
</evidence>
<keyword evidence="2" id="KW-0812">Transmembrane</keyword>
<evidence type="ECO:0000256" key="1">
    <source>
        <dbReference type="SAM" id="MobiDB-lite"/>
    </source>
</evidence>
<keyword evidence="2" id="KW-0472">Membrane</keyword>
<comment type="caution">
    <text evidence="3">The sequence shown here is derived from an EMBL/GenBank/DDBJ whole genome shotgun (WGS) entry which is preliminary data.</text>
</comment>
<gene>
    <name evidence="3" type="ORF">C7I55_04655</name>
</gene>
<protein>
    <submittedName>
        <fullName evidence="3">Uncharacterized protein</fullName>
    </submittedName>
</protein>
<dbReference type="OrthoDB" id="7432270at2"/>
<accession>A0A2P7QUG0</accession>
<dbReference type="AlphaFoldDB" id="A0A2P7QUG0"/>
<evidence type="ECO:0000256" key="2">
    <source>
        <dbReference type="SAM" id="Phobius"/>
    </source>
</evidence>
<dbReference type="EMBL" id="PXYI01000002">
    <property type="protein sequence ID" value="PSJ41599.1"/>
    <property type="molecule type" value="Genomic_DNA"/>
</dbReference>
<keyword evidence="2" id="KW-1133">Transmembrane helix</keyword>
<proteinExistence type="predicted"/>
<name>A0A2P7QUG0_9SPHN</name>
<sequence>MEYSPGESLTAPRPKRRILPLLIVPLLAFLAGVAAMAWLLSRWSAGAAMLGIVPPPAPVAAAPVQPAPQPAMPVLTPVQPGQMVIDPEMTRRVGQLEQRVSQLDVQSRAAVGNADRAEGLLVAFAARRALDRGVALGYIEGLLQQRFAATQPQAVATIITASRDPITLQKLQEELRQVQPFLVSGGPDQSWWAAFRTELGSLVSIRKEGTQSTLASERLRRAISSLEGGQVEVALAEVTRLPGRDRAASWVTKARRYIGARRALDEIETAALLETRPAPQVIRQPRPQPAPARPPARPAEPA</sequence>
<feature type="region of interest" description="Disordered" evidence="1">
    <location>
        <begin position="275"/>
        <end position="302"/>
    </location>
</feature>
<keyword evidence="4" id="KW-1185">Reference proteome</keyword>
<feature type="compositionally biased region" description="Pro residues" evidence="1">
    <location>
        <begin position="286"/>
        <end position="302"/>
    </location>
</feature>
<dbReference type="Proteomes" id="UP000241167">
    <property type="component" value="Unassembled WGS sequence"/>
</dbReference>
<organism evidence="3 4">
    <name type="scientific">Allosphingosinicella deserti</name>
    <dbReference type="NCBI Taxonomy" id="2116704"/>
    <lineage>
        <taxon>Bacteria</taxon>
        <taxon>Pseudomonadati</taxon>
        <taxon>Pseudomonadota</taxon>
        <taxon>Alphaproteobacteria</taxon>
        <taxon>Sphingomonadales</taxon>
        <taxon>Sphingomonadaceae</taxon>
        <taxon>Allosphingosinicella</taxon>
    </lineage>
</organism>
<reference evidence="3 4" key="1">
    <citation type="submission" date="2018-03" db="EMBL/GenBank/DDBJ databases">
        <title>The draft genome of Sphingosinicella sp. GL-C-18.</title>
        <authorList>
            <person name="Liu L."/>
            <person name="Li L."/>
            <person name="Liang L."/>
            <person name="Zhang X."/>
            <person name="Wang T."/>
        </authorList>
    </citation>
    <scope>NUCLEOTIDE SEQUENCE [LARGE SCALE GENOMIC DNA]</scope>
    <source>
        <strain evidence="3 4">GL-C-18</strain>
    </source>
</reference>